<dbReference type="EMBL" id="JAFHLR010000017">
    <property type="protein sequence ID" value="KAG5481916.1"/>
    <property type="molecule type" value="Genomic_DNA"/>
</dbReference>
<dbReference type="Pfam" id="PF00520">
    <property type="entry name" value="Ion_trans"/>
    <property type="match status" value="3"/>
</dbReference>
<dbReference type="Proteomes" id="UP000674143">
    <property type="component" value="Unassembled WGS sequence"/>
</dbReference>
<dbReference type="PANTHER" id="PTHR45628">
    <property type="entry name" value="VOLTAGE-DEPENDENT CALCIUM CHANNEL TYPE A SUBUNIT ALPHA-1"/>
    <property type="match status" value="1"/>
</dbReference>
<evidence type="ECO:0000256" key="12">
    <source>
        <dbReference type="ARBA" id="ARBA00023303"/>
    </source>
</evidence>
<dbReference type="GO" id="GO:0005891">
    <property type="term" value="C:voltage-gated calcium channel complex"/>
    <property type="evidence" value="ECO:0007669"/>
    <property type="project" value="TreeGrafter"/>
</dbReference>
<organism evidence="16 17">
    <name type="scientific">Leishmania orientalis</name>
    <dbReference type="NCBI Taxonomy" id="2249476"/>
    <lineage>
        <taxon>Eukaryota</taxon>
        <taxon>Discoba</taxon>
        <taxon>Euglenozoa</taxon>
        <taxon>Kinetoplastea</taxon>
        <taxon>Metakinetoplastina</taxon>
        <taxon>Trypanosomatida</taxon>
        <taxon>Trypanosomatidae</taxon>
        <taxon>Leishmaniinae</taxon>
        <taxon>Leishmania</taxon>
    </lineage>
</organism>
<feature type="transmembrane region" description="Helical" evidence="14">
    <location>
        <begin position="589"/>
        <end position="612"/>
    </location>
</feature>
<evidence type="ECO:0000256" key="8">
    <source>
        <dbReference type="ARBA" id="ARBA00022989"/>
    </source>
</evidence>
<dbReference type="Gene3D" id="1.20.120.350">
    <property type="entry name" value="Voltage-gated potassium channels. Chain C"/>
    <property type="match status" value="3"/>
</dbReference>
<dbReference type="Gene3D" id="1.10.287.70">
    <property type="match status" value="3"/>
</dbReference>
<keyword evidence="17" id="KW-1185">Reference proteome</keyword>
<reference evidence="17" key="1">
    <citation type="journal article" date="2021" name="Microbiol. Resour. Announc.">
        <title>LGAAP: Leishmaniinae Genome Assembly and Annotation Pipeline.</title>
        <authorList>
            <person name="Almutairi H."/>
            <person name="Urbaniak M.D."/>
            <person name="Bates M.D."/>
            <person name="Jariyapan N."/>
            <person name="Kwakye-Nuako G."/>
            <person name="Thomaz-Soccol V."/>
            <person name="Al-Salem W.S."/>
            <person name="Dillon R.J."/>
            <person name="Bates P.A."/>
            <person name="Gatherer D."/>
        </authorList>
    </citation>
    <scope>NUCLEOTIDE SEQUENCE [LARGE SCALE GENOMIC DNA]</scope>
</reference>
<sequence>MQFLLMATSRIDRFHRRRPAPLTRASDDGTAFFCMKPTNAVRRGCSRFVESRPVQISWFLLVCLSTAMTLAIQPRDDMGGATYTTLYVLQVVCLAFFWVRMVAEIVACGLVGGSHGFLRSVWSWIEVAVNVLGLLQVIPFIFRIRWMRASAAARPLRFFASAPCWRPLLLPLGRAFPCLFDVMVTLGLCLLALALIGVMEVGEELEQRCCITNATASSPHANLTLPFLLRNVSAACGVGFSCPAVSEDVMVQCLAIPSALGHRFFAYGNVGAALLLTFKVASMDMWFEDLEAIMNAKGAGAALHLVAVALAAFFFATLFASIVYRSYANLKTCCAPSFSENGGPAVWRRRDCSVQTSPARPPMQQDFSLRPADVHERTYFEGGHRGAGDDARGQNPLGGDDGGGRVATDDSCITSEGGAAVRTCPRDVRGLRRAYQKLGYGEALRALEAITTAGVGGVPLLPRVSSVVNSVPFVFLLMALSVSNIVLLAAVSTSTPDSAARILHIISAALATFFIVPGALRLIAFGVVRAMTDVWNYADVLGAASGVAELAAPSLFRYRVVGVVRVLRYVRVAKYLCPLYRYEYHFKTLIGLLLFIFATLTLYALVGMQLFAGTYDAAAAPAPIRNGDFNTVWTALLACFRAFTGDMWTRYMLAVSEGGNIATGSVFFVSLQLCSQVMVFALGYSTIIHGPLDSARDEGAPRCDEFPPLLLLPPLKSDNTAATGAAVDGSCDGGDLCLSPDGGTASDRWQWRRAGGRQVAGVIAEKCFRAHGDAFLLFGSARPVRVLLLRVLGSPIYIFVSTLCVAIGVVALFFERRQLSDDTEQALHLFNVVYLVVFGVEMIMKWVALGVVTPGAHRGETHDREDHAQCMPAYFRYPLNWVDFAANIFALAAVFYPPLCVGRVLRTVRLCTTQERPNKSFVQLVKLLRHTVRVVPLLFFLYVAFAVAAMQMFAGGLFRCNDAAVTDPAMCFGDYNITVEGYTGPVTILQKRALSRAAFHYDAFGSALLSVFAMTTVNHWGDFADDAMAITRKVTSCNDSGFVVIFFIVALLLIRFLAVRAIAVVFVVGLRRAMTVSLDMTQRAPNQARFLIARECIASMTQLQRLVTPLPTAVSQVCHRILSAQPANWPNTPFSFFVQAVLVNACGFVAATQPGEPLWRRRMISAMDCAAVAVCGAEVVLGLLA</sequence>
<keyword evidence="4" id="KW-0107">Calcium channel</keyword>
<feature type="transmembrane region" description="Helical" evidence="14">
    <location>
        <begin position="503"/>
        <end position="528"/>
    </location>
</feature>
<feature type="transmembrane region" description="Helical" evidence="14">
    <location>
        <begin position="632"/>
        <end position="649"/>
    </location>
</feature>
<keyword evidence="10 14" id="KW-0472">Membrane</keyword>
<evidence type="ECO:0000256" key="6">
    <source>
        <dbReference type="ARBA" id="ARBA00022837"/>
    </source>
</evidence>
<evidence type="ECO:0000313" key="16">
    <source>
        <dbReference type="EMBL" id="KAG5481916.1"/>
    </source>
</evidence>
<keyword evidence="11" id="KW-0325">Glycoprotein</keyword>
<dbReference type="RefSeq" id="XP_067064276.1">
    <property type="nucleotide sequence ID" value="XM_067208902.1"/>
</dbReference>
<feature type="transmembrane region" description="Helical" evidence="14">
    <location>
        <begin position="302"/>
        <end position="324"/>
    </location>
</feature>
<gene>
    <name evidence="16" type="ORF">LSCM4_06995</name>
</gene>
<evidence type="ECO:0000313" key="17">
    <source>
        <dbReference type="Proteomes" id="UP000674143"/>
    </source>
</evidence>
<evidence type="ECO:0000256" key="5">
    <source>
        <dbReference type="ARBA" id="ARBA00022692"/>
    </source>
</evidence>
<evidence type="ECO:0000256" key="9">
    <source>
        <dbReference type="ARBA" id="ARBA00023065"/>
    </source>
</evidence>
<feature type="transmembrane region" description="Helical" evidence="14">
    <location>
        <begin position="84"/>
        <end position="101"/>
    </location>
</feature>
<keyword evidence="2" id="KW-0813">Transport</keyword>
<comment type="subcellular location">
    <subcellularLocation>
        <location evidence="1">Membrane</location>
        <topology evidence="1">Multi-pass membrane protein</topology>
    </subcellularLocation>
</comment>
<feature type="transmembrane region" description="Helical" evidence="14">
    <location>
        <begin position="1042"/>
        <end position="1070"/>
    </location>
</feature>
<dbReference type="InterPro" id="IPR005821">
    <property type="entry name" value="Ion_trans_dom"/>
</dbReference>
<feature type="domain" description="Ion transport" evidence="15">
    <location>
        <begin position="796"/>
        <end position="1058"/>
    </location>
</feature>
<feature type="transmembrane region" description="Helical" evidence="14">
    <location>
        <begin position="264"/>
        <end position="281"/>
    </location>
</feature>
<dbReference type="KEGG" id="loi:92362836"/>
<dbReference type="InterPro" id="IPR027359">
    <property type="entry name" value="Volt_channel_dom_sf"/>
</dbReference>
<evidence type="ECO:0000256" key="7">
    <source>
        <dbReference type="ARBA" id="ARBA00022882"/>
    </source>
</evidence>
<evidence type="ECO:0000256" key="4">
    <source>
        <dbReference type="ARBA" id="ARBA00022673"/>
    </source>
</evidence>
<proteinExistence type="predicted"/>
<feature type="compositionally biased region" description="Basic and acidic residues" evidence="13">
    <location>
        <begin position="380"/>
        <end position="392"/>
    </location>
</feature>
<feature type="domain" description="Ion transport" evidence="15">
    <location>
        <begin position="473"/>
        <end position="682"/>
    </location>
</feature>
<evidence type="ECO:0000256" key="3">
    <source>
        <dbReference type="ARBA" id="ARBA00022568"/>
    </source>
</evidence>
<feature type="transmembrane region" description="Helical" evidence="14">
    <location>
        <begin position="56"/>
        <end position="72"/>
    </location>
</feature>
<evidence type="ECO:0000256" key="1">
    <source>
        <dbReference type="ARBA" id="ARBA00004141"/>
    </source>
</evidence>
<feature type="transmembrane region" description="Helical" evidence="14">
    <location>
        <begin position="826"/>
        <end position="848"/>
    </location>
</feature>
<keyword evidence="7" id="KW-0851">Voltage-gated channel</keyword>
<dbReference type="InterPro" id="IPR050599">
    <property type="entry name" value="VDCC_alpha-1_subunit"/>
</dbReference>
<evidence type="ECO:0000256" key="11">
    <source>
        <dbReference type="ARBA" id="ARBA00023180"/>
    </source>
</evidence>
<keyword evidence="5 14" id="KW-0812">Transmembrane</keyword>
<dbReference type="GeneID" id="92362836"/>
<dbReference type="PANTHER" id="PTHR45628:SF7">
    <property type="entry name" value="VOLTAGE-DEPENDENT CALCIUM CHANNEL TYPE A SUBUNIT ALPHA-1"/>
    <property type="match status" value="1"/>
</dbReference>
<feature type="transmembrane region" description="Helical" evidence="14">
    <location>
        <begin position="661"/>
        <end position="684"/>
    </location>
</feature>
<accession>A0A836HPR6</accession>
<protein>
    <recommendedName>
        <fullName evidence="15">Ion transport domain-containing protein</fullName>
    </recommendedName>
</protein>
<keyword evidence="6" id="KW-0106">Calcium</keyword>
<keyword evidence="8 14" id="KW-1133">Transmembrane helix</keyword>
<comment type="caution">
    <text evidence="16">The sequence shown here is derived from an EMBL/GenBank/DDBJ whole genome shotgun (WGS) entry which is preliminary data.</text>
</comment>
<keyword evidence="9" id="KW-0406">Ion transport</keyword>
<evidence type="ECO:0000256" key="2">
    <source>
        <dbReference type="ARBA" id="ARBA00022448"/>
    </source>
</evidence>
<dbReference type="AlphaFoldDB" id="A0A836HPR6"/>
<evidence type="ECO:0000259" key="15">
    <source>
        <dbReference type="Pfam" id="PF00520"/>
    </source>
</evidence>
<dbReference type="SUPFAM" id="SSF81324">
    <property type="entry name" value="Voltage-gated potassium channels"/>
    <property type="match status" value="1"/>
</dbReference>
<evidence type="ECO:0000256" key="13">
    <source>
        <dbReference type="SAM" id="MobiDB-lite"/>
    </source>
</evidence>
<feature type="transmembrane region" description="Helical" evidence="14">
    <location>
        <begin position="796"/>
        <end position="814"/>
    </location>
</feature>
<dbReference type="GO" id="GO:0098703">
    <property type="term" value="P:calcium ion import across plasma membrane"/>
    <property type="evidence" value="ECO:0007669"/>
    <property type="project" value="TreeGrafter"/>
</dbReference>
<evidence type="ECO:0000256" key="14">
    <source>
        <dbReference type="SAM" id="Phobius"/>
    </source>
</evidence>
<feature type="transmembrane region" description="Helical" evidence="14">
    <location>
        <begin position="1003"/>
        <end position="1021"/>
    </location>
</feature>
<name>A0A836HPR6_9TRYP</name>
<feature type="transmembrane region" description="Helical" evidence="14">
    <location>
        <begin position="884"/>
        <end position="905"/>
    </location>
</feature>
<feature type="transmembrane region" description="Helical" evidence="14">
    <location>
        <begin position="121"/>
        <end position="142"/>
    </location>
</feature>
<dbReference type="GO" id="GO:0008331">
    <property type="term" value="F:high voltage-gated calcium channel activity"/>
    <property type="evidence" value="ECO:0007669"/>
    <property type="project" value="TreeGrafter"/>
</dbReference>
<feature type="transmembrane region" description="Helical" evidence="14">
    <location>
        <begin position="934"/>
        <end position="954"/>
    </location>
</feature>
<keyword evidence="12" id="KW-0407">Ion channel</keyword>
<keyword evidence="3" id="KW-0109">Calcium transport</keyword>
<feature type="region of interest" description="Disordered" evidence="13">
    <location>
        <begin position="380"/>
        <end position="409"/>
    </location>
</feature>
<feature type="domain" description="Ion transport" evidence="15">
    <location>
        <begin position="60"/>
        <end position="330"/>
    </location>
</feature>
<feature type="transmembrane region" description="Helical" evidence="14">
    <location>
        <begin position="471"/>
        <end position="491"/>
    </location>
</feature>
<reference evidence="17" key="2">
    <citation type="journal article" date="2021" name="Sci. Data">
        <title>Chromosome-scale genome sequencing, assembly and annotation of six genomes from subfamily Leishmaniinae.</title>
        <authorList>
            <person name="Almutairi H."/>
            <person name="Urbaniak M.D."/>
            <person name="Bates M.D."/>
            <person name="Jariyapan N."/>
            <person name="Kwakye-Nuako G."/>
            <person name="Thomaz Soccol V."/>
            <person name="Al-Salem W.S."/>
            <person name="Dillon R.J."/>
            <person name="Bates P.A."/>
            <person name="Gatherer D."/>
        </authorList>
    </citation>
    <scope>NUCLEOTIDE SEQUENCE [LARGE SCALE GENOMIC DNA]</scope>
</reference>
<evidence type="ECO:0000256" key="10">
    <source>
        <dbReference type="ARBA" id="ARBA00023136"/>
    </source>
</evidence>